<keyword evidence="13" id="KW-1185">Reference proteome</keyword>
<dbReference type="CDD" id="cd15193">
    <property type="entry name" value="7tmA_GPR25"/>
    <property type="match status" value="1"/>
</dbReference>
<dbReference type="PROSITE" id="PS00237">
    <property type="entry name" value="G_PROTEIN_RECEP_F1_1"/>
    <property type="match status" value="1"/>
</dbReference>
<feature type="transmembrane region" description="Helical" evidence="10">
    <location>
        <begin position="111"/>
        <end position="129"/>
    </location>
</feature>
<feature type="transmembrane region" description="Helical" evidence="10">
    <location>
        <begin position="71"/>
        <end position="91"/>
    </location>
</feature>
<dbReference type="OrthoDB" id="8935849at2759"/>
<dbReference type="Ensembl" id="ENSACDT00005026771.1">
    <property type="protein sequence ID" value="ENSACDP00005022363.1"/>
    <property type="gene ID" value="ENSACDG00005016222.1"/>
</dbReference>
<name>A0A8B9EMC4_ANSCY</name>
<protein>
    <submittedName>
        <fullName evidence="12">G protein-coupled receptor 25</fullName>
    </submittedName>
</protein>
<keyword evidence="5 10" id="KW-0472">Membrane</keyword>
<dbReference type="GO" id="GO:0007204">
    <property type="term" value="P:positive regulation of cytosolic calcium ion concentration"/>
    <property type="evidence" value="ECO:0007669"/>
    <property type="project" value="TreeGrafter"/>
</dbReference>
<evidence type="ECO:0000256" key="10">
    <source>
        <dbReference type="SAM" id="Phobius"/>
    </source>
</evidence>
<dbReference type="InterPro" id="IPR050119">
    <property type="entry name" value="CCR1-9-like"/>
</dbReference>
<feature type="region of interest" description="Disordered" evidence="9">
    <location>
        <begin position="374"/>
        <end position="443"/>
    </location>
</feature>
<feature type="transmembrane region" description="Helical" evidence="10">
    <location>
        <begin position="272"/>
        <end position="295"/>
    </location>
</feature>
<organism evidence="12 13">
    <name type="scientific">Anser cygnoides</name>
    <name type="common">Swan goose</name>
    <dbReference type="NCBI Taxonomy" id="8845"/>
    <lineage>
        <taxon>Eukaryota</taxon>
        <taxon>Metazoa</taxon>
        <taxon>Chordata</taxon>
        <taxon>Craniata</taxon>
        <taxon>Vertebrata</taxon>
        <taxon>Euteleostomi</taxon>
        <taxon>Archelosauria</taxon>
        <taxon>Archosauria</taxon>
        <taxon>Dinosauria</taxon>
        <taxon>Saurischia</taxon>
        <taxon>Theropoda</taxon>
        <taxon>Coelurosauria</taxon>
        <taxon>Aves</taxon>
        <taxon>Neognathae</taxon>
        <taxon>Galloanserae</taxon>
        <taxon>Anseriformes</taxon>
        <taxon>Anatidae</taxon>
        <taxon>Anserinae</taxon>
        <taxon>Anser</taxon>
    </lineage>
</organism>
<dbReference type="GO" id="GO:0019957">
    <property type="term" value="F:C-C chemokine binding"/>
    <property type="evidence" value="ECO:0007669"/>
    <property type="project" value="TreeGrafter"/>
</dbReference>
<comment type="similarity">
    <text evidence="8">Belongs to the G-protein coupled receptor 1 family.</text>
</comment>
<feature type="domain" description="G-protein coupled receptors family 1 profile" evidence="11">
    <location>
        <begin position="50"/>
        <end position="292"/>
    </location>
</feature>
<dbReference type="Proteomes" id="UP000694521">
    <property type="component" value="Unplaced"/>
</dbReference>
<keyword evidence="4 8" id="KW-0297">G-protein coupled receptor</keyword>
<feature type="region of interest" description="Disordered" evidence="9">
    <location>
        <begin position="304"/>
        <end position="351"/>
    </location>
</feature>
<evidence type="ECO:0000256" key="8">
    <source>
        <dbReference type="RuleBase" id="RU000688"/>
    </source>
</evidence>
<proteinExistence type="inferred from homology"/>
<reference evidence="12" key="2">
    <citation type="submission" date="2025-09" db="UniProtKB">
        <authorList>
            <consortium name="Ensembl"/>
        </authorList>
    </citation>
    <scope>IDENTIFICATION</scope>
</reference>
<feature type="compositionally biased region" description="Low complexity" evidence="9">
    <location>
        <begin position="399"/>
        <end position="418"/>
    </location>
</feature>
<evidence type="ECO:0000256" key="7">
    <source>
        <dbReference type="ARBA" id="ARBA00023224"/>
    </source>
</evidence>
<feature type="transmembrane region" description="Helical" evidence="10">
    <location>
        <begin position="34"/>
        <end position="59"/>
    </location>
</feature>
<sequence>MAPEATEEPEASADYEYLAGSNATGSPEQLFTTVFIPVLYSFIFLLGFAGNLFVIALLAKRSGGRRAVDTFVLNLAVADVVFVCTLPLWVAAGAQGNRWLLGEGLCKASSYAISVNRCSSILFLTALSVERYLVIWKVLDTRRAGSRRHVLLACGLIWAVSLLLGAPALWYRRLDGDDCWDEDGEDFSLAMVFLTFLLPLGVISFCYCSIYCRLQRHVRLGRGVRRSHRAIVAIVAAFVCSWLPLNACKVLLFLLAKGTLALPAGQEGTLRWVVAASTCLAFANSCVNPLIYALMDPRLRCPPPLGARAPPSTTASSPSPGSGTKPPPGPQPPAGHVRGDGDANAAGLGGGFAVDTEPGGCLGASAKRSLRFVPSQGEPRCPSGDSSPPPQRYAHPCQRGPRGAAPVPSRPVPVSAPSRCGRAGSERGPAEQAPPHRRCPARS</sequence>
<evidence type="ECO:0000313" key="12">
    <source>
        <dbReference type="Ensembl" id="ENSACDP00005022363.1"/>
    </source>
</evidence>
<comment type="subcellular location">
    <subcellularLocation>
        <location evidence="1">Membrane</location>
        <topology evidence="1">Multi-pass membrane protein</topology>
    </subcellularLocation>
</comment>
<keyword evidence="7 8" id="KW-0807">Transducer</keyword>
<dbReference type="SUPFAM" id="SSF81321">
    <property type="entry name" value="Family A G protein-coupled receptor-like"/>
    <property type="match status" value="1"/>
</dbReference>
<feature type="transmembrane region" description="Helical" evidence="10">
    <location>
        <begin position="150"/>
        <end position="170"/>
    </location>
</feature>
<evidence type="ECO:0000259" key="11">
    <source>
        <dbReference type="PROSITE" id="PS50262"/>
    </source>
</evidence>
<dbReference type="GO" id="GO:0006955">
    <property type="term" value="P:immune response"/>
    <property type="evidence" value="ECO:0007669"/>
    <property type="project" value="TreeGrafter"/>
</dbReference>
<evidence type="ECO:0000256" key="4">
    <source>
        <dbReference type="ARBA" id="ARBA00023040"/>
    </source>
</evidence>
<dbReference type="Pfam" id="PF00001">
    <property type="entry name" value="7tm_1"/>
    <property type="match status" value="1"/>
</dbReference>
<keyword evidence="6 8" id="KW-0675">Receptor</keyword>
<dbReference type="PANTHER" id="PTHR10489">
    <property type="entry name" value="CELL ADHESION MOLECULE"/>
    <property type="match status" value="1"/>
</dbReference>
<dbReference type="GO" id="GO:0009897">
    <property type="term" value="C:external side of plasma membrane"/>
    <property type="evidence" value="ECO:0007669"/>
    <property type="project" value="TreeGrafter"/>
</dbReference>
<evidence type="ECO:0000313" key="13">
    <source>
        <dbReference type="Proteomes" id="UP000694521"/>
    </source>
</evidence>
<feature type="transmembrane region" description="Helical" evidence="10">
    <location>
        <begin position="190"/>
        <end position="210"/>
    </location>
</feature>
<dbReference type="GO" id="GO:0060326">
    <property type="term" value="P:cell chemotaxis"/>
    <property type="evidence" value="ECO:0007669"/>
    <property type="project" value="TreeGrafter"/>
</dbReference>
<dbReference type="Gene3D" id="1.20.1070.10">
    <property type="entry name" value="Rhodopsin 7-helix transmembrane proteins"/>
    <property type="match status" value="1"/>
</dbReference>
<dbReference type="PRINTS" id="PR00237">
    <property type="entry name" value="GPCRRHODOPSN"/>
</dbReference>
<evidence type="ECO:0000256" key="9">
    <source>
        <dbReference type="SAM" id="MobiDB-lite"/>
    </source>
</evidence>
<keyword evidence="3 10" id="KW-1133">Transmembrane helix</keyword>
<dbReference type="PROSITE" id="PS50262">
    <property type="entry name" value="G_PROTEIN_RECEP_F1_2"/>
    <property type="match status" value="1"/>
</dbReference>
<evidence type="ECO:0000256" key="1">
    <source>
        <dbReference type="ARBA" id="ARBA00004141"/>
    </source>
</evidence>
<dbReference type="AlphaFoldDB" id="A0A8B9EMC4"/>
<dbReference type="InterPro" id="IPR000276">
    <property type="entry name" value="GPCR_Rhodpsn"/>
</dbReference>
<keyword evidence="2 8" id="KW-0812">Transmembrane</keyword>
<evidence type="ECO:0000256" key="2">
    <source>
        <dbReference type="ARBA" id="ARBA00022692"/>
    </source>
</evidence>
<reference evidence="12" key="1">
    <citation type="submission" date="2025-08" db="UniProtKB">
        <authorList>
            <consortium name="Ensembl"/>
        </authorList>
    </citation>
    <scope>IDENTIFICATION</scope>
</reference>
<dbReference type="PANTHER" id="PTHR10489:SF954">
    <property type="entry name" value="G PROTEIN-COUPLED RECEPTOR 25"/>
    <property type="match status" value="1"/>
</dbReference>
<dbReference type="InterPro" id="IPR017452">
    <property type="entry name" value="GPCR_Rhodpsn_7TM"/>
</dbReference>
<dbReference type="GO" id="GO:0016493">
    <property type="term" value="F:C-C chemokine receptor activity"/>
    <property type="evidence" value="ECO:0007669"/>
    <property type="project" value="TreeGrafter"/>
</dbReference>
<dbReference type="GO" id="GO:0019722">
    <property type="term" value="P:calcium-mediated signaling"/>
    <property type="evidence" value="ECO:0007669"/>
    <property type="project" value="TreeGrafter"/>
</dbReference>
<evidence type="ECO:0000256" key="3">
    <source>
        <dbReference type="ARBA" id="ARBA00022989"/>
    </source>
</evidence>
<evidence type="ECO:0000256" key="6">
    <source>
        <dbReference type="ARBA" id="ARBA00023170"/>
    </source>
</evidence>
<feature type="compositionally biased region" description="Low complexity" evidence="9">
    <location>
        <begin position="306"/>
        <end position="324"/>
    </location>
</feature>
<evidence type="ECO:0000256" key="5">
    <source>
        <dbReference type="ARBA" id="ARBA00023136"/>
    </source>
</evidence>
<accession>A0A8B9EMC4</accession>
<feature type="transmembrane region" description="Helical" evidence="10">
    <location>
        <begin position="230"/>
        <end position="252"/>
    </location>
</feature>